<sequence length="345" mass="38669">MKTMNYLLYTCLFVGSILLAACEKQNIPVPEPVAKLVPVGSDEYYENLRAYKRSDHQVYFGWWGGLGTPGSPGTVSVMDHIPDSVDIVSMWGGVPPFGSHNFETMQRIRKQKGTRFVWVVFDNTAFLNSMADTAKTLNSTYSFADQYDKGDDQLNIGFELIATRLRDSIDKYQLDGLDLDHEPTVCGCNWGLLTDQRKYGMFIKVLSKYFGPLSGTDKLLIVDGEWSRIPADAGVGLSYAVSQAYNTTGPGSLQNRYNAGVPWLLPHKYIVTENFEERVGWELGGPNYTDPIRGVIPSLLGMAYWNPLQGRKGGAGTYHAEYEYAINPDYRWTRQAIQIMNPAVH</sequence>
<gene>
    <name evidence="2" type="ORF">ACFSR5_06270</name>
</gene>
<reference evidence="3" key="1">
    <citation type="journal article" date="2019" name="Int. J. Syst. Evol. Microbiol.">
        <title>The Global Catalogue of Microorganisms (GCM) 10K type strain sequencing project: providing services to taxonomists for standard genome sequencing and annotation.</title>
        <authorList>
            <consortium name="The Broad Institute Genomics Platform"/>
            <consortium name="The Broad Institute Genome Sequencing Center for Infectious Disease"/>
            <person name="Wu L."/>
            <person name="Ma J."/>
        </authorList>
    </citation>
    <scope>NUCLEOTIDE SEQUENCE [LARGE SCALE GENOMIC DNA]</scope>
    <source>
        <strain evidence="3">KCTC 42662</strain>
    </source>
</reference>
<dbReference type="Gene3D" id="3.20.20.80">
    <property type="entry name" value="Glycosidases"/>
    <property type="match status" value="1"/>
</dbReference>
<keyword evidence="2" id="KW-0378">Hydrolase</keyword>
<comment type="caution">
    <text evidence="2">The sequence shown here is derived from an EMBL/GenBank/DDBJ whole genome shotgun (WGS) entry which is preliminary data.</text>
</comment>
<evidence type="ECO:0000313" key="2">
    <source>
        <dbReference type="EMBL" id="MFD2547251.1"/>
    </source>
</evidence>
<dbReference type="EMBL" id="JBHULR010000003">
    <property type="protein sequence ID" value="MFD2547251.1"/>
    <property type="molecule type" value="Genomic_DNA"/>
</dbReference>
<proteinExistence type="predicted"/>
<evidence type="ECO:0000256" key="1">
    <source>
        <dbReference type="SAM" id="SignalP"/>
    </source>
</evidence>
<organism evidence="2 3">
    <name type="scientific">Sphingobacterium suaedae</name>
    <dbReference type="NCBI Taxonomy" id="1686402"/>
    <lineage>
        <taxon>Bacteria</taxon>
        <taxon>Pseudomonadati</taxon>
        <taxon>Bacteroidota</taxon>
        <taxon>Sphingobacteriia</taxon>
        <taxon>Sphingobacteriales</taxon>
        <taxon>Sphingobacteriaceae</taxon>
        <taxon>Sphingobacterium</taxon>
    </lineage>
</organism>
<keyword evidence="3" id="KW-1185">Reference proteome</keyword>
<dbReference type="SUPFAM" id="SSF51445">
    <property type="entry name" value="(Trans)glycosidases"/>
    <property type="match status" value="1"/>
</dbReference>
<name>A0ABW5KIA7_9SPHI</name>
<feature type="chain" id="PRO_5047266594" evidence="1">
    <location>
        <begin position="21"/>
        <end position="345"/>
    </location>
</feature>
<accession>A0ABW5KIA7</accession>
<feature type="signal peptide" evidence="1">
    <location>
        <begin position="1"/>
        <end position="20"/>
    </location>
</feature>
<dbReference type="GO" id="GO:0016787">
    <property type="term" value="F:hydrolase activity"/>
    <property type="evidence" value="ECO:0007669"/>
    <property type="project" value="UniProtKB-KW"/>
</dbReference>
<dbReference type="RefSeq" id="WP_380901822.1">
    <property type="nucleotide sequence ID" value="NZ_JBHUEG010000007.1"/>
</dbReference>
<dbReference type="InterPro" id="IPR017853">
    <property type="entry name" value="GH"/>
</dbReference>
<protein>
    <submittedName>
        <fullName evidence="2">Glycoside hydrolase family 18</fullName>
    </submittedName>
</protein>
<evidence type="ECO:0000313" key="3">
    <source>
        <dbReference type="Proteomes" id="UP001597545"/>
    </source>
</evidence>
<keyword evidence="1" id="KW-0732">Signal</keyword>
<dbReference type="PROSITE" id="PS51257">
    <property type="entry name" value="PROKAR_LIPOPROTEIN"/>
    <property type="match status" value="1"/>
</dbReference>
<dbReference type="Proteomes" id="UP001597545">
    <property type="component" value="Unassembled WGS sequence"/>
</dbReference>
<dbReference type="Pfam" id="PF16141">
    <property type="entry name" value="GH18_BT1044-like"/>
    <property type="match status" value="1"/>
</dbReference>
<dbReference type="InterPro" id="IPR032320">
    <property type="entry name" value="GH18_BT1044-like"/>
</dbReference>